<name>A0A974DTB6_XENLA</name>
<dbReference type="EMBL" id="CM004467">
    <property type="protein sequence ID" value="OCT97553.1"/>
    <property type="molecule type" value="Genomic_DNA"/>
</dbReference>
<gene>
    <name evidence="3" type="ORF">XELAEV_18009781mg</name>
</gene>
<dbReference type="PANTHER" id="PTHR12482:SF68">
    <property type="entry name" value="PROTEIN FAM135A-LIKE"/>
    <property type="match status" value="1"/>
</dbReference>
<evidence type="ECO:0000313" key="3">
    <source>
        <dbReference type="EMBL" id="OCT97553.1"/>
    </source>
</evidence>
<dbReference type="Pfam" id="PF12394">
    <property type="entry name" value="DUF3657"/>
    <property type="match status" value="1"/>
</dbReference>
<dbReference type="SUPFAM" id="SSF53474">
    <property type="entry name" value="alpha/beta-Hydrolases"/>
    <property type="match status" value="1"/>
</dbReference>
<feature type="domain" description="DUF676" evidence="2">
    <location>
        <begin position="453"/>
        <end position="646"/>
    </location>
</feature>
<comment type="similarity">
    <text evidence="1">Belongs to the FAM135 family.</text>
</comment>
<dbReference type="InterPro" id="IPR022122">
    <property type="entry name" value="DUF3657"/>
</dbReference>
<accession>A0A974DTB6</accession>
<dbReference type="InterPro" id="IPR029058">
    <property type="entry name" value="AB_hydrolase_fold"/>
</dbReference>
<dbReference type="Pfam" id="PF05057">
    <property type="entry name" value="DUF676"/>
    <property type="match status" value="1"/>
</dbReference>
<evidence type="ECO:0000313" key="4">
    <source>
        <dbReference type="Proteomes" id="UP000694892"/>
    </source>
</evidence>
<dbReference type="PANTHER" id="PTHR12482">
    <property type="entry name" value="LIPASE ROG1-RELATED-RELATED"/>
    <property type="match status" value="1"/>
</dbReference>
<evidence type="ECO:0000259" key="2">
    <source>
        <dbReference type="Pfam" id="PF05057"/>
    </source>
</evidence>
<protein>
    <recommendedName>
        <fullName evidence="2">DUF676 domain-containing protein</fullName>
    </recommendedName>
</protein>
<evidence type="ECO:0000256" key="1">
    <source>
        <dbReference type="ARBA" id="ARBA00007949"/>
    </source>
</evidence>
<dbReference type="AlphaFoldDB" id="A0A974DTB6"/>
<dbReference type="Gene3D" id="3.40.50.1820">
    <property type="entry name" value="alpha/beta hydrolase"/>
    <property type="match status" value="1"/>
</dbReference>
<dbReference type="Proteomes" id="UP000694892">
    <property type="component" value="Chromosome 1S"/>
</dbReference>
<organism evidence="3 4">
    <name type="scientific">Xenopus laevis</name>
    <name type="common">African clawed frog</name>
    <dbReference type="NCBI Taxonomy" id="8355"/>
    <lineage>
        <taxon>Eukaryota</taxon>
        <taxon>Metazoa</taxon>
        <taxon>Chordata</taxon>
        <taxon>Craniata</taxon>
        <taxon>Vertebrata</taxon>
        <taxon>Euteleostomi</taxon>
        <taxon>Amphibia</taxon>
        <taxon>Batrachia</taxon>
        <taxon>Anura</taxon>
        <taxon>Pipoidea</taxon>
        <taxon>Pipidae</taxon>
        <taxon>Xenopodinae</taxon>
        <taxon>Xenopus</taxon>
        <taxon>Xenopus</taxon>
    </lineage>
</organism>
<dbReference type="InterPro" id="IPR007751">
    <property type="entry name" value="DUF676_lipase-like"/>
</dbReference>
<sequence length="722" mass="83815">MKNIQATFEFSLELQKFQSYFYCQKGKTFKISHKKQDVFLDDFMIFKINMLLKEDEIEDTLNALDCKMSVGLYFIKKVDELQKRFTDMQLVKSHTVTLHFNLHKGIHDHLNINFNLCHCSTLSMIVHGLLVALDKPVISKWYKRILPDRWTKTKIPTLQSAVFGKTFKKKLSEDGNRSVIKDSYLQHAYRLHYKLCSCLLRSLDGLYSYYDKSSKSLPKSTKVQFQLKKIPDVKDQLTKLCEKVKEVKDSESLAEQIDTDLKQLCADLSSSWKQFLKFCVKNRLEAFVEGEHQKIKERIFGESFFSTEHPQKAALTYPENFAQNRLKICQELQKSNIMSNPKHALECPDMDRIMSSSPVIFEDRYVDPVTEGNIWFFQNNIRTRQRELIALRHIDLSERFLQNKANTITKLWKQDDLPEDSAKVRTCSRKNDFIQVPRNEQKFNGKPSSTLNEGIHLVIFVHGLGGSSFDLLKAKQYISTGLPDNNVEFLRSSSNEDHTFGDIDFMGKRLLEEILQYIKNEHLNISRISFVGFSLGNLIIRSVLWRPEFQTYLSKLHTYLSLAGPHLGNLYNSSSLVNIGLLFEQRRQRSVSLLQIAGGDHSDPRQTFLYKLSKKPGLQYFKNVVLVGSLQDYFTTYHSARIEMCKPALKKNEPAIVYNEMIQNIIFPVLENKDCSLVRYDVAFALPRTIASFIGRTAHIAFIDSHRFLEKFFQSAGLKYFQ</sequence>
<proteinExistence type="inferred from homology"/>
<dbReference type="InterPro" id="IPR044294">
    <property type="entry name" value="Lipase-like"/>
</dbReference>
<reference evidence="4" key="1">
    <citation type="journal article" date="2016" name="Nature">
        <title>Genome evolution in the allotetraploid frog Xenopus laevis.</title>
        <authorList>
            <person name="Session A.M."/>
            <person name="Uno Y."/>
            <person name="Kwon T."/>
            <person name="Chapman J.A."/>
            <person name="Toyoda A."/>
            <person name="Takahashi S."/>
            <person name="Fukui A."/>
            <person name="Hikosaka A."/>
            <person name="Suzuki A."/>
            <person name="Kondo M."/>
            <person name="van Heeringen S.J."/>
            <person name="Quigley I."/>
            <person name="Heinz S."/>
            <person name="Ogino H."/>
            <person name="Ochi H."/>
            <person name="Hellsten U."/>
            <person name="Lyons J.B."/>
            <person name="Simakov O."/>
            <person name="Putnam N."/>
            <person name="Stites J."/>
            <person name="Kuroki Y."/>
            <person name="Tanaka T."/>
            <person name="Michiue T."/>
            <person name="Watanabe M."/>
            <person name="Bogdanovic O."/>
            <person name="Lister R."/>
            <person name="Georgiou G."/>
            <person name="Paranjpe S.S."/>
            <person name="van Kruijsbergen I."/>
            <person name="Shu S."/>
            <person name="Carlson J."/>
            <person name="Kinoshita T."/>
            <person name="Ohta Y."/>
            <person name="Mawaribuchi S."/>
            <person name="Jenkins J."/>
            <person name="Grimwood J."/>
            <person name="Schmutz J."/>
            <person name="Mitros T."/>
            <person name="Mozaffari S.V."/>
            <person name="Suzuki Y."/>
            <person name="Haramoto Y."/>
            <person name="Yamamoto T.S."/>
            <person name="Takagi C."/>
            <person name="Heald R."/>
            <person name="Miller K."/>
            <person name="Haudenschild C."/>
            <person name="Kitzman J."/>
            <person name="Nakayama T."/>
            <person name="Izutsu Y."/>
            <person name="Robert J."/>
            <person name="Fortriede J."/>
            <person name="Burns K."/>
            <person name="Lotay V."/>
            <person name="Karimi K."/>
            <person name="Yasuoka Y."/>
            <person name="Dichmann D.S."/>
            <person name="Flajnik M.F."/>
            <person name="Houston D.W."/>
            <person name="Shendure J."/>
            <person name="DuPasquier L."/>
            <person name="Vize P.D."/>
            <person name="Zorn A.M."/>
            <person name="Ito M."/>
            <person name="Marcotte E.M."/>
            <person name="Wallingford J.B."/>
            <person name="Ito Y."/>
            <person name="Asashima M."/>
            <person name="Ueno N."/>
            <person name="Matsuda Y."/>
            <person name="Veenstra G.J."/>
            <person name="Fujiyama A."/>
            <person name="Harland R.M."/>
            <person name="Taira M."/>
            <person name="Rokhsar D.S."/>
        </authorList>
    </citation>
    <scope>NUCLEOTIDE SEQUENCE [LARGE SCALE GENOMIC DNA]</scope>
    <source>
        <strain evidence="4">J</strain>
    </source>
</reference>